<feature type="region of interest" description="Disordered" evidence="1">
    <location>
        <begin position="38"/>
        <end position="61"/>
    </location>
</feature>
<proteinExistence type="predicted"/>
<reference evidence="2 3" key="1">
    <citation type="journal article" date="2018" name="Front. Plant Sci.">
        <title>Red Clover (Trifolium pratense) and Zigzag Clover (T. medium) - A Picture of Genomic Similarities and Differences.</title>
        <authorList>
            <person name="Dluhosova J."/>
            <person name="Istvanek J."/>
            <person name="Nedelnik J."/>
            <person name="Repkova J."/>
        </authorList>
    </citation>
    <scope>NUCLEOTIDE SEQUENCE [LARGE SCALE GENOMIC DNA]</scope>
    <source>
        <strain evidence="3">cv. 10/8</strain>
        <tissue evidence="2">Leaf</tissue>
    </source>
</reference>
<sequence>MHVMPPTATGERTGPQSVSNGSLPMMFGHPYVQLPMLDKDSSWGRPQQFHPSFAGRAPTNS</sequence>
<feature type="region of interest" description="Disordered" evidence="1">
    <location>
        <begin position="1"/>
        <end position="24"/>
    </location>
</feature>
<keyword evidence="3" id="KW-1185">Reference proteome</keyword>
<accession>A0A392S1Y5</accession>
<dbReference type="EMBL" id="LXQA010307498">
    <property type="protein sequence ID" value="MCI42679.1"/>
    <property type="molecule type" value="Genomic_DNA"/>
</dbReference>
<protein>
    <submittedName>
        <fullName evidence="2">Ninja-family protein mc410-like</fullName>
    </submittedName>
</protein>
<organism evidence="2 3">
    <name type="scientific">Trifolium medium</name>
    <dbReference type="NCBI Taxonomy" id="97028"/>
    <lineage>
        <taxon>Eukaryota</taxon>
        <taxon>Viridiplantae</taxon>
        <taxon>Streptophyta</taxon>
        <taxon>Embryophyta</taxon>
        <taxon>Tracheophyta</taxon>
        <taxon>Spermatophyta</taxon>
        <taxon>Magnoliopsida</taxon>
        <taxon>eudicotyledons</taxon>
        <taxon>Gunneridae</taxon>
        <taxon>Pentapetalae</taxon>
        <taxon>rosids</taxon>
        <taxon>fabids</taxon>
        <taxon>Fabales</taxon>
        <taxon>Fabaceae</taxon>
        <taxon>Papilionoideae</taxon>
        <taxon>50 kb inversion clade</taxon>
        <taxon>NPAAA clade</taxon>
        <taxon>Hologalegina</taxon>
        <taxon>IRL clade</taxon>
        <taxon>Trifolieae</taxon>
        <taxon>Trifolium</taxon>
    </lineage>
</organism>
<dbReference type="AlphaFoldDB" id="A0A392S1Y5"/>
<comment type="caution">
    <text evidence="2">The sequence shown here is derived from an EMBL/GenBank/DDBJ whole genome shotgun (WGS) entry which is preliminary data.</text>
</comment>
<evidence type="ECO:0000313" key="2">
    <source>
        <dbReference type="EMBL" id="MCI42679.1"/>
    </source>
</evidence>
<name>A0A392S1Y5_9FABA</name>
<feature type="non-terminal residue" evidence="2">
    <location>
        <position position="61"/>
    </location>
</feature>
<dbReference type="Proteomes" id="UP000265520">
    <property type="component" value="Unassembled WGS sequence"/>
</dbReference>
<evidence type="ECO:0000256" key="1">
    <source>
        <dbReference type="SAM" id="MobiDB-lite"/>
    </source>
</evidence>
<evidence type="ECO:0000313" key="3">
    <source>
        <dbReference type="Proteomes" id="UP000265520"/>
    </source>
</evidence>